<evidence type="ECO:0000313" key="3">
    <source>
        <dbReference type="Proteomes" id="UP000605144"/>
    </source>
</evidence>
<dbReference type="PIRSF" id="PIRSF026509">
    <property type="entry name" value="UCP026509"/>
    <property type="match status" value="1"/>
</dbReference>
<dbReference type="PANTHER" id="PTHR31721">
    <property type="entry name" value="OS06G0710300 PROTEIN"/>
    <property type="match status" value="1"/>
</dbReference>
<reference evidence="2" key="1">
    <citation type="journal article" date="2020" name="ISME J.">
        <title>Gammaproteobacteria mediating utilization of methyl-, sulfur- and petroleum organic compounds in deep ocean hydrothermal plumes.</title>
        <authorList>
            <person name="Zhou Z."/>
            <person name="Liu Y."/>
            <person name="Pan J."/>
            <person name="Cron B.R."/>
            <person name="Toner B.M."/>
            <person name="Anantharaman K."/>
            <person name="Breier J.A."/>
            <person name="Dick G.J."/>
            <person name="Li M."/>
        </authorList>
    </citation>
    <scope>NUCLEOTIDE SEQUENCE</scope>
    <source>
        <strain evidence="2">SZUA-1385</strain>
    </source>
</reference>
<protein>
    <submittedName>
        <fullName evidence="2">YqhA family protein</fullName>
    </submittedName>
</protein>
<proteinExistence type="predicted"/>
<sequence length="181" mass="20591">MKNKRSLLETVFEGCLWKGRLITVLAVIFGMIGSVSLFLVASYDIILITKKTFLFFIGIYRPSNFHELLIGNIIGAVDLYLIAVVMLIFSFGIYELFISAIDDAEDSEVRNKILEIHSLDELKDKLGKVVVMVLVIRFFEKVVNMDYSKPLEMLSLAGSILMLALALYITHNHSLKERLRK</sequence>
<dbReference type="Pfam" id="PF03350">
    <property type="entry name" value="UPF0114"/>
    <property type="match status" value="1"/>
</dbReference>
<feature type="transmembrane region" description="Helical" evidence="1">
    <location>
        <begin position="68"/>
        <end position="94"/>
    </location>
</feature>
<feature type="transmembrane region" description="Helical" evidence="1">
    <location>
        <begin position="20"/>
        <end position="47"/>
    </location>
</feature>
<dbReference type="EMBL" id="DQSV01000076">
    <property type="protein sequence ID" value="HIP17428.1"/>
    <property type="molecule type" value="Genomic_DNA"/>
</dbReference>
<dbReference type="InterPro" id="IPR005134">
    <property type="entry name" value="UPF0114"/>
</dbReference>
<keyword evidence="1" id="KW-0472">Membrane</keyword>
<evidence type="ECO:0000256" key="1">
    <source>
        <dbReference type="SAM" id="Phobius"/>
    </source>
</evidence>
<name>A0A832YSK2_9EURY</name>
<gene>
    <name evidence="2" type="ORF">EYG76_03900</name>
</gene>
<accession>A0A832YSK2</accession>
<comment type="caution">
    <text evidence="2">The sequence shown here is derived from an EMBL/GenBank/DDBJ whole genome shotgun (WGS) entry which is preliminary data.</text>
</comment>
<keyword evidence="1" id="KW-0812">Transmembrane</keyword>
<organism evidence="2 3">
    <name type="scientific">Methanothermococcus okinawensis</name>
    <dbReference type="NCBI Taxonomy" id="155863"/>
    <lineage>
        <taxon>Archaea</taxon>
        <taxon>Methanobacteriati</taxon>
        <taxon>Methanobacteriota</taxon>
        <taxon>Methanomada group</taxon>
        <taxon>Methanococci</taxon>
        <taxon>Methanococcales</taxon>
        <taxon>Methanococcaceae</taxon>
        <taxon>Methanothermococcus</taxon>
    </lineage>
</organism>
<evidence type="ECO:0000313" key="2">
    <source>
        <dbReference type="EMBL" id="HIP17428.1"/>
    </source>
</evidence>
<dbReference type="PANTHER" id="PTHR31721:SF4">
    <property type="entry name" value="OS06G0710300 PROTEIN"/>
    <property type="match status" value="1"/>
</dbReference>
<feature type="transmembrane region" description="Helical" evidence="1">
    <location>
        <begin position="153"/>
        <end position="171"/>
    </location>
</feature>
<dbReference type="AlphaFoldDB" id="A0A832YSK2"/>
<keyword evidence="1" id="KW-1133">Transmembrane helix</keyword>
<dbReference type="Proteomes" id="UP000605144">
    <property type="component" value="Unassembled WGS sequence"/>
</dbReference>